<evidence type="ECO:0000259" key="1">
    <source>
        <dbReference type="Pfam" id="PF24764"/>
    </source>
</evidence>
<organism evidence="2 3">
    <name type="scientific">Porites evermanni</name>
    <dbReference type="NCBI Taxonomy" id="104178"/>
    <lineage>
        <taxon>Eukaryota</taxon>
        <taxon>Metazoa</taxon>
        <taxon>Cnidaria</taxon>
        <taxon>Anthozoa</taxon>
        <taxon>Hexacorallia</taxon>
        <taxon>Scleractinia</taxon>
        <taxon>Fungiina</taxon>
        <taxon>Poritidae</taxon>
        <taxon>Porites</taxon>
    </lineage>
</organism>
<accession>A0ABN8T4V2</accession>
<dbReference type="InterPro" id="IPR058913">
    <property type="entry name" value="Integrase_dom_put"/>
</dbReference>
<evidence type="ECO:0000313" key="2">
    <source>
        <dbReference type="EMBL" id="CAH3199368.1"/>
    </source>
</evidence>
<dbReference type="EMBL" id="CALNXI010007546">
    <property type="protein sequence ID" value="CAH3199368.1"/>
    <property type="molecule type" value="Genomic_DNA"/>
</dbReference>
<sequence length="119" mass="14118">FRKAVIDDCLPDQVRVDHGHEFYLTLFEQESLAFLRTNTQRDPHRQTQSKKNLRIECFWVEVNARVNYLNNNALRDMEQRGVIDMEPEFTTFYVSSVTLRVARVGMQRTVNAWNHHPIP</sequence>
<reference evidence="2 3" key="1">
    <citation type="submission" date="2022-05" db="EMBL/GenBank/DDBJ databases">
        <authorList>
            <consortium name="Genoscope - CEA"/>
            <person name="William W."/>
        </authorList>
    </citation>
    <scope>NUCLEOTIDE SEQUENCE [LARGE SCALE GENOMIC DNA]</scope>
</reference>
<gene>
    <name evidence="2" type="ORF">PEVE_00040769</name>
</gene>
<feature type="non-terminal residue" evidence="2">
    <location>
        <position position="1"/>
    </location>
</feature>
<keyword evidence="3" id="KW-1185">Reference proteome</keyword>
<feature type="non-terminal residue" evidence="2">
    <location>
        <position position="119"/>
    </location>
</feature>
<name>A0ABN8T4V2_9CNID</name>
<comment type="caution">
    <text evidence="2">The sequence shown here is derived from an EMBL/GenBank/DDBJ whole genome shotgun (WGS) entry which is preliminary data.</text>
</comment>
<protein>
    <recommendedName>
        <fullName evidence="1">Integrase core domain-containing protein</fullName>
    </recommendedName>
</protein>
<evidence type="ECO:0000313" key="3">
    <source>
        <dbReference type="Proteomes" id="UP001159427"/>
    </source>
</evidence>
<dbReference type="Proteomes" id="UP001159427">
    <property type="component" value="Unassembled WGS sequence"/>
</dbReference>
<proteinExistence type="predicted"/>
<feature type="domain" description="Integrase core" evidence="1">
    <location>
        <begin position="1"/>
        <end position="118"/>
    </location>
</feature>
<dbReference type="Pfam" id="PF24764">
    <property type="entry name" value="rva_4"/>
    <property type="match status" value="1"/>
</dbReference>